<name>A0A2Z6PJ79_TRISU</name>
<dbReference type="Proteomes" id="UP000242715">
    <property type="component" value="Unassembled WGS sequence"/>
</dbReference>
<accession>A0A2Z6PJ79</accession>
<dbReference type="Pfam" id="PF06991">
    <property type="entry name" value="MFAP1"/>
    <property type="match status" value="1"/>
</dbReference>
<evidence type="ECO:0000259" key="2">
    <source>
        <dbReference type="Pfam" id="PF06991"/>
    </source>
</evidence>
<sequence>MNKTMLLLGRRMIGGSADWLRVVWLTKQEELQLEEQYDEDAMAERRRLLKAKLLQREQEELLPRNEDDEEEEESEYETDFDEEYTGPTGVAMMKPVFVFKFERNTIVAHEEEALEEQRKRILEERRRIETKQIVFEAIRKDQKNIELEDNNADIDIDDQINEAEEY</sequence>
<dbReference type="AlphaFoldDB" id="A0A2Z6PJ79"/>
<dbReference type="PANTHER" id="PTHR15327">
    <property type="entry name" value="MICROFIBRIL-ASSOCIATED PROTEIN"/>
    <property type="match status" value="1"/>
</dbReference>
<evidence type="ECO:0000256" key="1">
    <source>
        <dbReference type="SAM" id="MobiDB-lite"/>
    </source>
</evidence>
<dbReference type="EMBL" id="DF974849">
    <property type="protein sequence ID" value="GAU50702.1"/>
    <property type="molecule type" value="Genomic_DNA"/>
</dbReference>
<evidence type="ECO:0000313" key="4">
    <source>
        <dbReference type="Proteomes" id="UP000242715"/>
    </source>
</evidence>
<dbReference type="InterPro" id="IPR009730">
    <property type="entry name" value="MFAP1_C"/>
</dbReference>
<protein>
    <recommendedName>
        <fullName evidence="2">Micro-fibrillar-associated protein 1 C-terminal domain-containing protein</fullName>
    </recommendedName>
</protein>
<dbReference type="InterPro" id="IPR033194">
    <property type="entry name" value="MFAP1"/>
</dbReference>
<reference evidence="4" key="1">
    <citation type="journal article" date="2017" name="Front. Plant Sci.">
        <title>Climate Clever Clovers: New Paradigm to Reduce the Environmental Footprint of Ruminants by Breeding Low Methanogenic Forages Utilizing Haplotype Variation.</title>
        <authorList>
            <person name="Kaur P."/>
            <person name="Appels R."/>
            <person name="Bayer P.E."/>
            <person name="Keeble-Gagnere G."/>
            <person name="Wang J."/>
            <person name="Hirakawa H."/>
            <person name="Shirasawa K."/>
            <person name="Vercoe P."/>
            <person name="Stefanova K."/>
            <person name="Durmic Z."/>
            <person name="Nichols P."/>
            <person name="Revell C."/>
            <person name="Isobe S.N."/>
            <person name="Edwards D."/>
            <person name="Erskine W."/>
        </authorList>
    </citation>
    <scope>NUCLEOTIDE SEQUENCE [LARGE SCALE GENOMIC DNA]</scope>
    <source>
        <strain evidence="4">cv. Daliak</strain>
    </source>
</reference>
<organism evidence="3 4">
    <name type="scientific">Trifolium subterraneum</name>
    <name type="common">Subterranean clover</name>
    <dbReference type="NCBI Taxonomy" id="3900"/>
    <lineage>
        <taxon>Eukaryota</taxon>
        <taxon>Viridiplantae</taxon>
        <taxon>Streptophyta</taxon>
        <taxon>Embryophyta</taxon>
        <taxon>Tracheophyta</taxon>
        <taxon>Spermatophyta</taxon>
        <taxon>Magnoliopsida</taxon>
        <taxon>eudicotyledons</taxon>
        <taxon>Gunneridae</taxon>
        <taxon>Pentapetalae</taxon>
        <taxon>rosids</taxon>
        <taxon>fabids</taxon>
        <taxon>Fabales</taxon>
        <taxon>Fabaceae</taxon>
        <taxon>Papilionoideae</taxon>
        <taxon>50 kb inversion clade</taxon>
        <taxon>NPAAA clade</taxon>
        <taxon>Hologalegina</taxon>
        <taxon>IRL clade</taxon>
        <taxon>Trifolieae</taxon>
        <taxon>Trifolium</taxon>
    </lineage>
</organism>
<feature type="region of interest" description="Disordered" evidence="1">
    <location>
        <begin position="59"/>
        <end position="87"/>
    </location>
</feature>
<keyword evidence="4" id="KW-1185">Reference proteome</keyword>
<proteinExistence type="predicted"/>
<evidence type="ECO:0000313" key="3">
    <source>
        <dbReference type="EMBL" id="GAU50702.1"/>
    </source>
</evidence>
<feature type="compositionally biased region" description="Acidic residues" evidence="1">
    <location>
        <begin position="66"/>
        <end position="84"/>
    </location>
</feature>
<gene>
    <name evidence="3" type="ORF">TSUD_301070</name>
</gene>
<feature type="domain" description="Micro-fibrillar-associated protein 1 C-terminal" evidence="2">
    <location>
        <begin position="88"/>
        <end position="166"/>
    </location>
</feature>